<evidence type="ECO:0000313" key="8">
    <source>
        <dbReference type="EMBL" id="AZQ63159.1"/>
    </source>
</evidence>
<evidence type="ECO:0000313" key="9">
    <source>
        <dbReference type="Proteomes" id="UP000267268"/>
    </source>
</evidence>
<dbReference type="EC" id="2.1.1.297" evidence="1"/>
<evidence type="ECO:0000256" key="5">
    <source>
        <dbReference type="ARBA" id="ARBA00048391"/>
    </source>
</evidence>
<dbReference type="OrthoDB" id="9800643at2"/>
<dbReference type="PANTHER" id="PTHR18895">
    <property type="entry name" value="HEMK METHYLTRANSFERASE"/>
    <property type="match status" value="1"/>
</dbReference>
<name>A0A3S9P4M2_9BACT</name>
<dbReference type="NCBIfam" id="TIGR03534">
    <property type="entry name" value="RF_mod_PrmC"/>
    <property type="match status" value="1"/>
</dbReference>
<sequence length="277" mass="31764">MTAKEIYQEIHKQLLPIYDDNEASSIAYLWLEERLGAKKINVMLDKHAIDFDVKILESDLERLKNHEPIQYIIGYGDFYGRKFHLNKDTLIPRSETEELVFTILQRHKEGVLLDIGTGSGCIPISLALESNLTTMAVDVNVEALEAASKNAVLLQANTTFSKMDILKEDLANFPTLDIIVSNPPYVMNKEKELMDKNVLEFEPNRALYVEDDEPLIFYQRISALAAKKLNKGGWLYFEINEQFGKETEQLMINDGFINTRVIKDFQGKDRMVEGQLQ</sequence>
<dbReference type="NCBIfam" id="TIGR00536">
    <property type="entry name" value="hemK_fam"/>
    <property type="match status" value="1"/>
</dbReference>
<proteinExistence type="predicted"/>
<dbReference type="Pfam" id="PF17827">
    <property type="entry name" value="PrmC_N"/>
    <property type="match status" value="1"/>
</dbReference>
<evidence type="ECO:0000259" key="6">
    <source>
        <dbReference type="Pfam" id="PF05175"/>
    </source>
</evidence>
<comment type="catalytic activity">
    <reaction evidence="5">
        <text>L-glutaminyl-[peptide chain release factor] + S-adenosyl-L-methionine = N(5)-methyl-L-glutaminyl-[peptide chain release factor] + S-adenosyl-L-homocysteine + H(+)</text>
        <dbReference type="Rhea" id="RHEA:42896"/>
        <dbReference type="Rhea" id="RHEA-COMP:10271"/>
        <dbReference type="Rhea" id="RHEA-COMP:10272"/>
        <dbReference type="ChEBI" id="CHEBI:15378"/>
        <dbReference type="ChEBI" id="CHEBI:30011"/>
        <dbReference type="ChEBI" id="CHEBI:57856"/>
        <dbReference type="ChEBI" id="CHEBI:59789"/>
        <dbReference type="ChEBI" id="CHEBI:61891"/>
        <dbReference type="EC" id="2.1.1.297"/>
    </reaction>
</comment>
<organism evidence="8 9">
    <name type="scientific">Flammeovirga pectinis</name>
    <dbReference type="NCBI Taxonomy" id="2494373"/>
    <lineage>
        <taxon>Bacteria</taxon>
        <taxon>Pseudomonadati</taxon>
        <taxon>Bacteroidota</taxon>
        <taxon>Cytophagia</taxon>
        <taxon>Cytophagales</taxon>
        <taxon>Flammeovirgaceae</taxon>
        <taxon>Flammeovirga</taxon>
    </lineage>
</organism>
<protein>
    <recommendedName>
        <fullName evidence="1">peptide chain release factor N(5)-glutamine methyltransferase</fullName>
        <ecNumber evidence="1">2.1.1.297</ecNumber>
    </recommendedName>
</protein>
<dbReference type="InterPro" id="IPR004556">
    <property type="entry name" value="HemK-like"/>
</dbReference>
<evidence type="ECO:0000259" key="7">
    <source>
        <dbReference type="Pfam" id="PF17827"/>
    </source>
</evidence>
<feature type="domain" description="Release factor glutamine methyltransferase N-terminal" evidence="7">
    <location>
        <begin position="11"/>
        <end position="74"/>
    </location>
</feature>
<reference evidence="8 9" key="1">
    <citation type="submission" date="2018-12" db="EMBL/GenBank/DDBJ databases">
        <title>Flammeovirga pectinis sp. nov., isolated from the gut of the Korean scallop, Patinopecten yessoensis.</title>
        <authorList>
            <person name="Bae J.-W."/>
            <person name="Jeong Y.-S."/>
            <person name="Kang W."/>
        </authorList>
    </citation>
    <scope>NUCLEOTIDE SEQUENCE [LARGE SCALE GENOMIC DNA]</scope>
    <source>
        <strain evidence="8 9">L12M1</strain>
    </source>
</reference>
<keyword evidence="2 8" id="KW-0489">Methyltransferase</keyword>
<dbReference type="GO" id="GO:0003676">
    <property type="term" value="F:nucleic acid binding"/>
    <property type="evidence" value="ECO:0007669"/>
    <property type="project" value="InterPro"/>
</dbReference>
<evidence type="ECO:0000256" key="2">
    <source>
        <dbReference type="ARBA" id="ARBA00022603"/>
    </source>
</evidence>
<dbReference type="PROSITE" id="PS00092">
    <property type="entry name" value="N6_MTASE"/>
    <property type="match status" value="1"/>
</dbReference>
<dbReference type="KEGG" id="fll:EI427_13185"/>
<dbReference type="Gene3D" id="1.10.8.10">
    <property type="entry name" value="DNA helicase RuvA subunit, C-terminal domain"/>
    <property type="match status" value="1"/>
</dbReference>
<dbReference type="PANTHER" id="PTHR18895:SF74">
    <property type="entry name" value="MTRF1L RELEASE FACTOR GLUTAMINE METHYLTRANSFERASE"/>
    <property type="match status" value="1"/>
</dbReference>
<keyword evidence="3 8" id="KW-0808">Transferase</keyword>
<dbReference type="InterPro" id="IPR029063">
    <property type="entry name" value="SAM-dependent_MTases_sf"/>
</dbReference>
<accession>A0A3S9P4M2</accession>
<dbReference type="GO" id="GO:0102559">
    <property type="term" value="F:peptide chain release factor N(5)-glutamine methyltransferase activity"/>
    <property type="evidence" value="ECO:0007669"/>
    <property type="project" value="UniProtKB-EC"/>
</dbReference>
<dbReference type="GO" id="GO:0032259">
    <property type="term" value="P:methylation"/>
    <property type="evidence" value="ECO:0007669"/>
    <property type="project" value="UniProtKB-KW"/>
</dbReference>
<keyword evidence="9" id="KW-1185">Reference proteome</keyword>
<dbReference type="EMBL" id="CP034562">
    <property type="protein sequence ID" value="AZQ63159.1"/>
    <property type="molecule type" value="Genomic_DNA"/>
</dbReference>
<dbReference type="InterPro" id="IPR050320">
    <property type="entry name" value="N5-glutamine_MTase"/>
</dbReference>
<dbReference type="InterPro" id="IPR040758">
    <property type="entry name" value="PrmC_N"/>
</dbReference>
<evidence type="ECO:0000256" key="3">
    <source>
        <dbReference type="ARBA" id="ARBA00022679"/>
    </source>
</evidence>
<dbReference type="Gene3D" id="3.40.50.150">
    <property type="entry name" value="Vaccinia Virus protein VP39"/>
    <property type="match status" value="1"/>
</dbReference>
<dbReference type="SUPFAM" id="SSF53335">
    <property type="entry name" value="S-adenosyl-L-methionine-dependent methyltransferases"/>
    <property type="match status" value="1"/>
</dbReference>
<evidence type="ECO:0000256" key="1">
    <source>
        <dbReference type="ARBA" id="ARBA00012771"/>
    </source>
</evidence>
<dbReference type="AlphaFoldDB" id="A0A3S9P4M2"/>
<dbReference type="InterPro" id="IPR002052">
    <property type="entry name" value="DNA_methylase_N6_adenine_CS"/>
</dbReference>
<feature type="domain" description="Methyltransferase small" evidence="6">
    <location>
        <begin position="99"/>
        <end position="192"/>
    </location>
</feature>
<dbReference type="InterPro" id="IPR019874">
    <property type="entry name" value="RF_methyltr_PrmC"/>
</dbReference>
<dbReference type="RefSeq" id="WP_126615380.1">
    <property type="nucleotide sequence ID" value="NZ_CP034562.1"/>
</dbReference>
<keyword evidence="4" id="KW-0949">S-adenosyl-L-methionine</keyword>
<dbReference type="Pfam" id="PF05175">
    <property type="entry name" value="MTS"/>
    <property type="match status" value="1"/>
</dbReference>
<dbReference type="InterPro" id="IPR007848">
    <property type="entry name" value="Small_mtfrase_dom"/>
</dbReference>
<evidence type="ECO:0000256" key="4">
    <source>
        <dbReference type="ARBA" id="ARBA00022691"/>
    </source>
</evidence>
<dbReference type="CDD" id="cd02440">
    <property type="entry name" value="AdoMet_MTases"/>
    <property type="match status" value="1"/>
</dbReference>
<gene>
    <name evidence="8" type="primary">prmC</name>
    <name evidence="8" type="ORF">EI427_13185</name>
</gene>
<dbReference type="Proteomes" id="UP000267268">
    <property type="component" value="Chromosome 1"/>
</dbReference>